<proteinExistence type="predicted"/>
<accession>A0A1G1W9Z3</accession>
<sequence length="89" mass="9673">MDSPNDGIVYSNPVLGQPLFVQNDSGEMVNCGQVIGCEYRAVMRGTTGFVVYATMIFVKTTKFTEGFAMYPAIGTPLPEPFLDTVQQVA</sequence>
<dbReference type="Proteomes" id="UP000176631">
    <property type="component" value="Unassembled WGS sequence"/>
</dbReference>
<evidence type="ECO:0000313" key="2">
    <source>
        <dbReference type="Proteomes" id="UP000176631"/>
    </source>
</evidence>
<organism evidence="1 2">
    <name type="scientific">Candidatus Woykebacteria bacterium RBG_13_40_15</name>
    <dbReference type="NCBI Taxonomy" id="1802593"/>
    <lineage>
        <taxon>Bacteria</taxon>
        <taxon>Candidatus Woykeibacteriota</taxon>
    </lineage>
</organism>
<gene>
    <name evidence="1" type="ORF">A2172_02750</name>
</gene>
<comment type="caution">
    <text evidence="1">The sequence shown here is derived from an EMBL/GenBank/DDBJ whole genome shotgun (WGS) entry which is preliminary data.</text>
</comment>
<protein>
    <submittedName>
        <fullName evidence="1">Uncharacterized protein</fullName>
    </submittedName>
</protein>
<evidence type="ECO:0000313" key="1">
    <source>
        <dbReference type="EMBL" id="OGY24509.1"/>
    </source>
</evidence>
<name>A0A1G1W9Z3_9BACT</name>
<dbReference type="AlphaFoldDB" id="A0A1G1W9Z3"/>
<reference evidence="1 2" key="1">
    <citation type="journal article" date="2016" name="Nat. Commun.">
        <title>Thousands of microbial genomes shed light on interconnected biogeochemical processes in an aquifer system.</title>
        <authorList>
            <person name="Anantharaman K."/>
            <person name="Brown C.T."/>
            <person name="Hug L.A."/>
            <person name="Sharon I."/>
            <person name="Castelle C.J."/>
            <person name="Probst A.J."/>
            <person name="Thomas B.C."/>
            <person name="Singh A."/>
            <person name="Wilkins M.J."/>
            <person name="Karaoz U."/>
            <person name="Brodie E.L."/>
            <person name="Williams K.H."/>
            <person name="Hubbard S.S."/>
            <person name="Banfield J.F."/>
        </authorList>
    </citation>
    <scope>NUCLEOTIDE SEQUENCE [LARGE SCALE GENOMIC DNA]</scope>
</reference>
<dbReference type="EMBL" id="MHCP01000007">
    <property type="protein sequence ID" value="OGY24509.1"/>
    <property type="molecule type" value="Genomic_DNA"/>
</dbReference>